<keyword evidence="5" id="KW-0614">Plasmid</keyword>
<evidence type="ECO:0000256" key="3">
    <source>
        <dbReference type="ARBA" id="ARBA00040298"/>
    </source>
</evidence>
<keyword evidence="6" id="KW-1185">Reference proteome</keyword>
<dbReference type="Proteomes" id="UP001293718">
    <property type="component" value="Unassembled WGS sequence"/>
</dbReference>
<evidence type="ECO:0000313" key="6">
    <source>
        <dbReference type="Proteomes" id="UP001293718"/>
    </source>
</evidence>
<accession>A0ABU5IAZ0</accession>
<comment type="subunit">
    <text evidence="2">Interacts with COX5B; this interaction may contribute to localize PYROXD2 to the inner face of the inner mitochondrial membrane.</text>
</comment>
<comment type="function">
    <text evidence="1">Probable oxidoreductase that may play a role as regulator of mitochondrial function.</text>
</comment>
<geneLocation type="plasmid" evidence="5">
    <name>unnamed</name>
</geneLocation>
<dbReference type="InterPro" id="IPR036188">
    <property type="entry name" value="FAD/NAD-bd_sf"/>
</dbReference>
<dbReference type="PANTHER" id="PTHR10668:SF103">
    <property type="entry name" value="PYRIDINE NUCLEOTIDE-DISULFIDE OXIDOREDUCTASE DOMAIN-CONTAINING PROTEIN 2"/>
    <property type="match status" value="1"/>
</dbReference>
<organism evidence="5 6">
    <name type="scientific">Azohydromonas lata</name>
    <dbReference type="NCBI Taxonomy" id="45677"/>
    <lineage>
        <taxon>Bacteria</taxon>
        <taxon>Pseudomonadati</taxon>
        <taxon>Pseudomonadota</taxon>
        <taxon>Betaproteobacteria</taxon>
        <taxon>Burkholderiales</taxon>
        <taxon>Sphaerotilaceae</taxon>
        <taxon>Azohydromonas</taxon>
    </lineage>
</organism>
<dbReference type="RefSeq" id="WP_322464199.1">
    <property type="nucleotide sequence ID" value="NZ_JAXOJX010000001.1"/>
</dbReference>
<name>A0ABU5IAZ0_9BURK</name>
<sequence length="551" mass="59043">MPSSTIYDTAIVGGGHNGLAAACYLAAEGRKVVVIEAFHKVGGMASSGYLIPEAPQHLVHPCALDLMSLRVHPMMPQELELDRHGFRHVEMTPAYAYLHPDGSSLVFWRDIEKTAAEFRRFSESDAKEFLALMQLVNAFIDMAIPMMRVDPSQRNLGAKWEALKAVLRNRHLKPEIMALVGSPAYTSIMERFEHPVTQSALCSLLGAAGPITNEATGIYFALLGFIQRFGVGRVIGGMQSISDALASRLRELGGEIRVSSPVAEIVARNGRAQGVRLVDGSMVHASAVIASIHPKVAFELVTPGAIERRLLTRMALAPANAHGASPLKVDVALRGQVQVGKHQAMRTDGVDLRKCVLLVGTVEAVLENFRSSARGEVPKLPYLWVTAPSAVDPSQAPEGQDVVYLYPVAMPVNPNEGWDAIRQRVGQMVIDQADAYMHGIKTLEIGRRVEAAPDLAHRLNVHNGCVVHIDTATTRSSLMRPAAGLGGDTLPVAGLFLGGAGIHPGGGINGLPGRIAAGRVQRYLAKAPKAVASRTVQDAARDGAPQARSSY</sequence>
<gene>
    <name evidence="5" type="ORF">SM757_01035</name>
</gene>
<dbReference type="Gene3D" id="3.50.50.60">
    <property type="entry name" value="FAD/NAD(P)-binding domain"/>
    <property type="match status" value="2"/>
</dbReference>
<evidence type="ECO:0000256" key="2">
    <source>
        <dbReference type="ARBA" id="ARBA00038825"/>
    </source>
</evidence>
<dbReference type="EMBL" id="JAXOJX010000001">
    <property type="protein sequence ID" value="MDZ5455148.1"/>
    <property type="molecule type" value="Genomic_DNA"/>
</dbReference>
<comment type="caution">
    <text evidence="5">The sequence shown here is derived from an EMBL/GenBank/DDBJ whole genome shotgun (WGS) entry which is preliminary data.</text>
</comment>
<dbReference type="SUPFAM" id="SSF51905">
    <property type="entry name" value="FAD/NAD(P)-binding domain"/>
    <property type="match status" value="1"/>
</dbReference>
<evidence type="ECO:0000313" key="5">
    <source>
        <dbReference type="EMBL" id="MDZ5455148.1"/>
    </source>
</evidence>
<proteinExistence type="predicted"/>
<dbReference type="Pfam" id="PF01593">
    <property type="entry name" value="Amino_oxidase"/>
    <property type="match status" value="1"/>
</dbReference>
<evidence type="ECO:0000256" key="1">
    <source>
        <dbReference type="ARBA" id="ARBA00037217"/>
    </source>
</evidence>
<feature type="domain" description="Amine oxidase" evidence="4">
    <location>
        <begin position="18"/>
        <end position="404"/>
    </location>
</feature>
<evidence type="ECO:0000259" key="4">
    <source>
        <dbReference type="Pfam" id="PF01593"/>
    </source>
</evidence>
<reference evidence="5 6" key="1">
    <citation type="submission" date="2023-11" db="EMBL/GenBank/DDBJ databases">
        <title>Draft genome of Azohydromonas lata strain H1 (DSM1123), a polyhydroxyalkanoate producer.</title>
        <authorList>
            <person name="Traversa D."/>
            <person name="D'Addabbo P."/>
            <person name="Pazzani C."/>
            <person name="Manzari C."/>
            <person name="Chiara M."/>
            <person name="Scrascia M."/>
        </authorList>
    </citation>
    <scope>NUCLEOTIDE SEQUENCE [LARGE SCALE GENOMIC DNA]</scope>
    <source>
        <strain evidence="5 6">H1</strain>
        <plasmid evidence="5">unnamed</plasmid>
    </source>
</reference>
<dbReference type="InterPro" id="IPR002937">
    <property type="entry name" value="Amino_oxidase"/>
</dbReference>
<dbReference type="PANTHER" id="PTHR10668">
    <property type="entry name" value="PHYTOENE DEHYDROGENASE"/>
    <property type="match status" value="1"/>
</dbReference>
<protein>
    <recommendedName>
        <fullName evidence="3">Pyridine nucleotide-disulfide oxidoreductase domain-containing protein 2</fullName>
    </recommendedName>
</protein>